<sequence length="232" mass="26599">MKTKMCIVRPSSPWFSGEISAARRRCRKLERVWRRRRLTIDKDILLHHIRQLRKLMNDTKASFFKSKIDEMGNDRRGLFQLLDRCLSRDKVSKLPVHADPATLADRFGRYFDEKIVNIRANLDAKNAPSADSSSSAPNSFLSVFELVLPAEICEIVDKCPANTQKKGLKRYEFTNAVQKAGRSLFEARDFGSRTTQKSLTITLGVPHATDTLVTAENDRQVQYLGRISNRLW</sequence>
<proteinExistence type="predicted"/>
<organism evidence="1 2">
    <name type="scientific">Daphnia pulex</name>
    <name type="common">Water flea</name>
    <dbReference type="NCBI Taxonomy" id="6669"/>
    <lineage>
        <taxon>Eukaryota</taxon>
        <taxon>Metazoa</taxon>
        <taxon>Ecdysozoa</taxon>
        <taxon>Arthropoda</taxon>
        <taxon>Crustacea</taxon>
        <taxon>Branchiopoda</taxon>
        <taxon>Diplostraca</taxon>
        <taxon>Cladocera</taxon>
        <taxon>Anomopoda</taxon>
        <taxon>Daphniidae</taxon>
        <taxon>Daphnia</taxon>
    </lineage>
</organism>
<dbReference type="Proteomes" id="UP000000305">
    <property type="component" value="Unassembled WGS sequence"/>
</dbReference>
<dbReference type="EMBL" id="GL732812">
    <property type="protein sequence ID" value="EFX64579.1"/>
    <property type="molecule type" value="Genomic_DNA"/>
</dbReference>
<evidence type="ECO:0000313" key="1">
    <source>
        <dbReference type="EMBL" id="EFX64579.1"/>
    </source>
</evidence>
<accession>E9HUK5</accession>
<dbReference type="OMA" id="AGPNIRY"/>
<dbReference type="AlphaFoldDB" id="E9HUK5"/>
<dbReference type="eggNOG" id="ENOG502RTCC">
    <property type="taxonomic scope" value="Eukaryota"/>
</dbReference>
<dbReference type="HOGENOM" id="CLU_1195906_0_0_1"/>
<reference evidence="1 2" key="1">
    <citation type="journal article" date="2011" name="Science">
        <title>The ecoresponsive genome of Daphnia pulex.</title>
        <authorList>
            <person name="Colbourne J.K."/>
            <person name="Pfrender M.E."/>
            <person name="Gilbert D."/>
            <person name="Thomas W.K."/>
            <person name="Tucker A."/>
            <person name="Oakley T.H."/>
            <person name="Tokishita S."/>
            <person name="Aerts A."/>
            <person name="Arnold G.J."/>
            <person name="Basu M.K."/>
            <person name="Bauer D.J."/>
            <person name="Caceres C.E."/>
            <person name="Carmel L."/>
            <person name="Casola C."/>
            <person name="Choi J.H."/>
            <person name="Detter J.C."/>
            <person name="Dong Q."/>
            <person name="Dusheyko S."/>
            <person name="Eads B.D."/>
            <person name="Frohlich T."/>
            <person name="Geiler-Samerotte K.A."/>
            <person name="Gerlach D."/>
            <person name="Hatcher P."/>
            <person name="Jogdeo S."/>
            <person name="Krijgsveld J."/>
            <person name="Kriventseva E.V."/>
            <person name="Kultz D."/>
            <person name="Laforsch C."/>
            <person name="Lindquist E."/>
            <person name="Lopez J."/>
            <person name="Manak J.R."/>
            <person name="Muller J."/>
            <person name="Pangilinan J."/>
            <person name="Patwardhan R.P."/>
            <person name="Pitluck S."/>
            <person name="Pritham E.J."/>
            <person name="Rechtsteiner A."/>
            <person name="Rho M."/>
            <person name="Rogozin I.B."/>
            <person name="Sakarya O."/>
            <person name="Salamov A."/>
            <person name="Schaack S."/>
            <person name="Shapiro H."/>
            <person name="Shiga Y."/>
            <person name="Skalitzky C."/>
            <person name="Smith Z."/>
            <person name="Souvorov A."/>
            <person name="Sung W."/>
            <person name="Tang Z."/>
            <person name="Tsuchiya D."/>
            <person name="Tu H."/>
            <person name="Vos H."/>
            <person name="Wang M."/>
            <person name="Wolf Y.I."/>
            <person name="Yamagata H."/>
            <person name="Yamada T."/>
            <person name="Ye Y."/>
            <person name="Shaw J.R."/>
            <person name="Andrews J."/>
            <person name="Crease T.J."/>
            <person name="Tang H."/>
            <person name="Lucas S.M."/>
            <person name="Robertson H.M."/>
            <person name="Bork P."/>
            <person name="Koonin E.V."/>
            <person name="Zdobnov E.M."/>
            <person name="Grigoriev I.V."/>
            <person name="Lynch M."/>
            <person name="Boore J.L."/>
        </authorList>
    </citation>
    <scope>NUCLEOTIDE SEQUENCE [LARGE SCALE GENOMIC DNA]</scope>
</reference>
<dbReference type="OrthoDB" id="10066052at2759"/>
<gene>
    <name evidence="1" type="ORF">DAPPUDRAFT_118061</name>
</gene>
<keyword evidence="2" id="KW-1185">Reference proteome</keyword>
<dbReference type="KEGG" id="dpx:DAPPUDRAFT_118061"/>
<dbReference type="InParanoid" id="E9HUK5"/>
<name>E9HUK5_DAPPU</name>
<dbReference type="PANTHER" id="PTHR46670">
    <property type="entry name" value="ENDO/EXONUCLEASE/PHOSPHATASE DOMAIN-CONTAINING PROTEIN"/>
    <property type="match status" value="1"/>
</dbReference>
<protein>
    <submittedName>
        <fullName evidence="1">Uncharacterized protein</fullName>
    </submittedName>
</protein>
<dbReference type="PhylomeDB" id="E9HUK5"/>
<evidence type="ECO:0000313" key="2">
    <source>
        <dbReference type="Proteomes" id="UP000000305"/>
    </source>
</evidence>
<dbReference type="PANTHER" id="PTHR46670:SF3">
    <property type="entry name" value="ENDONUCLEASE_EXONUCLEASE_PHOSPHATASE DOMAIN-CONTAINING PROTEIN"/>
    <property type="match status" value="1"/>
</dbReference>
<dbReference type="STRING" id="6669.E9HUK5"/>